<reference evidence="1 2" key="1">
    <citation type="journal article" date="2019" name="Sci. Rep.">
        <title>Orb-weaving spider Araneus ventricosus genome elucidates the spidroin gene catalogue.</title>
        <authorList>
            <person name="Kono N."/>
            <person name="Nakamura H."/>
            <person name="Ohtoshi R."/>
            <person name="Moran D.A.P."/>
            <person name="Shinohara A."/>
            <person name="Yoshida Y."/>
            <person name="Fujiwara M."/>
            <person name="Mori M."/>
            <person name="Tomita M."/>
            <person name="Arakawa K."/>
        </authorList>
    </citation>
    <scope>NUCLEOTIDE SEQUENCE [LARGE SCALE GENOMIC DNA]</scope>
</reference>
<gene>
    <name evidence="1" type="ORF">AVEN_31451_1</name>
</gene>
<comment type="caution">
    <text evidence="1">The sequence shown here is derived from an EMBL/GenBank/DDBJ whole genome shotgun (WGS) entry which is preliminary data.</text>
</comment>
<evidence type="ECO:0000313" key="1">
    <source>
        <dbReference type="EMBL" id="GBN67256.1"/>
    </source>
</evidence>
<keyword evidence="2" id="KW-1185">Reference proteome</keyword>
<evidence type="ECO:0000313" key="2">
    <source>
        <dbReference type="Proteomes" id="UP000499080"/>
    </source>
</evidence>
<accession>A0A4Y2QVJ5</accession>
<sequence length="86" mass="9768">MSCEEEGEPIDESEALIEDLEKAIDLEFEGDIATDETFLSTFGKGRFHNFLYAISFNERKKEIAHGYLWRSPQDGLSPSRGVHQST</sequence>
<name>A0A4Y2QVJ5_ARAVE</name>
<protein>
    <submittedName>
        <fullName evidence="1">Uncharacterized protein</fullName>
    </submittedName>
</protein>
<proteinExistence type="predicted"/>
<dbReference type="Proteomes" id="UP000499080">
    <property type="component" value="Unassembled WGS sequence"/>
</dbReference>
<dbReference type="EMBL" id="BGPR01014916">
    <property type="protein sequence ID" value="GBN67256.1"/>
    <property type="molecule type" value="Genomic_DNA"/>
</dbReference>
<organism evidence="1 2">
    <name type="scientific">Araneus ventricosus</name>
    <name type="common">Orbweaver spider</name>
    <name type="synonym">Epeira ventricosa</name>
    <dbReference type="NCBI Taxonomy" id="182803"/>
    <lineage>
        <taxon>Eukaryota</taxon>
        <taxon>Metazoa</taxon>
        <taxon>Ecdysozoa</taxon>
        <taxon>Arthropoda</taxon>
        <taxon>Chelicerata</taxon>
        <taxon>Arachnida</taxon>
        <taxon>Araneae</taxon>
        <taxon>Araneomorphae</taxon>
        <taxon>Entelegynae</taxon>
        <taxon>Araneoidea</taxon>
        <taxon>Araneidae</taxon>
        <taxon>Araneus</taxon>
    </lineage>
</organism>
<dbReference type="AlphaFoldDB" id="A0A4Y2QVJ5"/>